<feature type="domain" description="ABC3 transporter permease C-terminal" evidence="8">
    <location>
        <begin position="289"/>
        <end position="408"/>
    </location>
</feature>
<evidence type="ECO:0000256" key="4">
    <source>
        <dbReference type="ARBA" id="ARBA00022989"/>
    </source>
</evidence>
<feature type="transmembrane region" description="Helical" evidence="7">
    <location>
        <begin position="330"/>
        <end position="356"/>
    </location>
</feature>
<accession>G6B0Q1</accession>
<evidence type="ECO:0000256" key="2">
    <source>
        <dbReference type="ARBA" id="ARBA00022475"/>
    </source>
</evidence>
<name>G6B0Q1_9BACT</name>
<evidence type="ECO:0000256" key="5">
    <source>
        <dbReference type="ARBA" id="ARBA00023136"/>
    </source>
</evidence>
<dbReference type="Proteomes" id="UP000004407">
    <property type="component" value="Unassembled WGS sequence"/>
</dbReference>
<dbReference type="Pfam" id="PF02687">
    <property type="entry name" value="FtsX"/>
    <property type="match status" value="1"/>
</dbReference>
<keyword evidence="4 7" id="KW-1133">Transmembrane helix</keyword>
<comment type="similarity">
    <text evidence="6">Belongs to the ABC-4 integral membrane protein family.</text>
</comment>
<evidence type="ECO:0000313" key="10">
    <source>
        <dbReference type="EMBL" id="EHJ37183.1"/>
    </source>
</evidence>
<dbReference type="GO" id="GO:0022857">
    <property type="term" value="F:transmembrane transporter activity"/>
    <property type="evidence" value="ECO:0007669"/>
    <property type="project" value="TreeGrafter"/>
</dbReference>
<feature type="transmembrane region" description="Helical" evidence="7">
    <location>
        <begin position="285"/>
        <end position="310"/>
    </location>
</feature>
<protein>
    <submittedName>
        <fullName evidence="10">Efflux ABC transporter, permease protein</fullName>
    </submittedName>
</protein>
<evidence type="ECO:0000256" key="3">
    <source>
        <dbReference type="ARBA" id="ARBA00022692"/>
    </source>
</evidence>
<evidence type="ECO:0000259" key="9">
    <source>
        <dbReference type="Pfam" id="PF12704"/>
    </source>
</evidence>
<reference evidence="10 11" key="1">
    <citation type="submission" date="2011-08" db="EMBL/GenBank/DDBJ databases">
        <authorList>
            <person name="Weinstock G."/>
            <person name="Sodergren E."/>
            <person name="Clifton S."/>
            <person name="Fulton L."/>
            <person name="Fulton B."/>
            <person name="Courtney L."/>
            <person name="Fronick C."/>
            <person name="Harrison M."/>
            <person name="Strong C."/>
            <person name="Farmer C."/>
            <person name="Delahaunty K."/>
            <person name="Markovic C."/>
            <person name="Hall O."/>
            <person name="Minx P."/>
            <person name="Tomlinson C."/>
            <person name="Mitreva M."/>
            <person name="Hou S."/>
            <person name="Chen J."/>
            <person name="Wollam A."/>
            <person name="Pepin K.H."/>
            <person name="Johnson M."/>
            <person name="Bhonagiri V."/>
            <person name="Zhang X."/>
            <person name="Suruliraj S."/>
            <person name="Warren W."/>
            <person name="Chinwalla A."/>
            <person name="Mardis E.R."/>
            <person name="Wilson R.K."/>
        </authorList>
    </citation>
    <scope>NUCLEOTIDE SEQUENCE [LARGE SCALE GENOMIC DNA]</scope>
    <source>
        <strain evidence="10 11">DSM 18206</strain>
    </source>
</reference>
<proteinExistence type="inferred from homology"/>
<dbReference type="Pfam" id="PF12704">
    <property type="entry name" value="MacB_PCD"/>
    <property type="match status" value="1"/>
</dbReference>
<dbReference type="InterPro" id="IPR003838">
    <property type="entry name" value="ABC3_permease_C"/>
</dbReference>
<evidence type="ECO:0000259" key="8">
    <source>
        <dbReference type="Pfam" id="PF02687"/>
    </source>
</evidence>
<evidence type="ECO:0000256" key="1">
    <source>
        <dbReference type="ARBA" id="ARBA00004651"/>
    </source>
</evidence>
<dbReference type="EMBL" id="AFZZ01000211">
    <property type="protein sequence ID" value="EHJ37183.1"/>
    <property type="molecule type" value="Genomic_DNA"/>
</dbReference>
<dbReference type="AlphaFoldDB" id="G6B0Q1"/>
<evidence type="ECO:0000256" key="6">
    <source>
        <dbReference type="ARBA" id="ARBA00038076"/>
    </source>
</evidence>
<comment type="subcellular location">
    <subcellularLocation>
        <location evidence="1">Cell membrane</location>
        <topology evidence="1">Multi-pass membrane protein</topology>
    </subcellularLocation>
</comment>
<dbReference type="InterPro" id="IPR025857">
    <property type="entry name" value="MacB_PCD"/>
</dbReference>
<evidence type="ECO:0000256" key="7">
    <source>
        <dbReference type="SAM" id="Phobius"/>
    </source>
</evidence>
<evidence type="ECO:0000313" key="11">
    <source>
        <dbReference type="Proteomes" id="UP000004407"/>
    </source>
</evidence>
<sequence length="415" mass="45441">MIRFDTDRLREILDTLSRNKSRTFLTGFGVFWGVFMLVGLIGGGDGMKEIINKSLDGFATNSAVAWAQQTTIPHHGFRKGRQWTMNYDDVKRLKAHVPELDVVTPTITRWGASATHGDKHATCIVKGVMPDMQEVAAPKMYYGRYINEMDISQGRKVCVIGKQVYKSLFTNGGDPCGQVIRIDSIYYNVVGVNYSDGNININGSDEQAVIMPITLVQQVYNRGHSIDLLCMTGKPGVKMSDITDRVRSVIAQAHDVSPKDDKGVMIFNTEMMFSMVDSMFRGINLLIWLVGIGTLLAGAIGVSNIMMVTVRERTTEIGIRRAIGATPRSILSQIISESILLTSIAGMSGILFVVIILQALEMANTTDGIIKAHFQISFWTAVGAVAVLSLLGVLAGLAPAMRAMSIKPVDAMRDE</sequence>
<dbReference type="GO" id="GO:0005886">
    <property type="term" value="C:plasma membrane"/>
    <property type="evidence" value="ECO:0007669"/>
    <property type="project" value="UniProtKB-SubCell"/>
</dbReference>
<dbReference type="PANTHER" id="PTHR30572">
    <property type="entry name" value="MEMBRANE COMPONENT OF TRANSPORTER-RELATED"/>
    <property type="match status" value="1"/>
</dbReference>
<keyword evidence="2" id="KW-1003">Cell membrane</keyword>
<feature type="transmembrane region" description="Helical" evidence="7">
    <location>
        <begin position="21"/>
        <end position="43"/>
    </location>
</feature>
<dbReference type="eggNOG" id="COG0577">
    <property type="taxonomic scope" value="Bacteria"/>
</dbReference>
<dbReference type="PATRIC" id="fig|1002367.3.peg.1998"/>
<dbReference type="HOGENOM" id="CLU_000604_8_0_10"/>
<organism evidence="10 11">
    <name type="scientific">Leyella stercorea DSM 18206</name>
    <dbReference type="NCBI Taxonomy" id="1002367"/>
    <lineage>
        <taxon>Bacteria</taxon>
        <taxon>Pseudomonadati</taxon>
        <taxon>Bacteroidota</taxon>
        <taxon>Bacteroidia</taxon>
        <taxon>Bacteroidales</taxon>
        <taxon>Prevotellaceae</taxon>
        <taxon>Leyella</taxon>
    </lineage>
</organism>
<feature type="domain" description="MacB-like periplasmic core" evidence="9">
    <location>
        <begin position="23"/>
        <end position="248"/>
    </location>
</feature>
<dbReference type="PANTHER" id="PTHR30572:SF4">
    <property type="entry name" value="ABC TRANSPORTER PERMEASE YTRF"/>
    <property type="match status" value="1"/>
</dbReference>
<keyword evidence="5 7" id="KW-0472">Membrane</keyword>
<feature type="transmembrane region" description="Helical" evidence="7">
    <location>
        <begin position="376"/>
        <end position="398"/>
    </location>
</feature>
<gene>
    <name evidence="10" type="ORF">HMPREF0673_02469</name>
</gene>
<comment type="caution">
    <text evidence="10">The sequence shown here is derived from an EMBL/GenBank/DDBJ whole genome shotgun (WGS) entry which is preliminary data.</text>
</comment>
<dbReference type="InterPro" id="IPR050250">
    <property type="entry name" value="Macrolide_Exporter_MacB"/>
</dbReference>
<keyword evidence="3 7" id="KW-0812">Transmembrane</keyword>